<dbReference type="PANTHER" id="PTHR30332">
    <property type="entry name" value="PROBABLE GENERAL SECRETION PATHWAY PROTEIN D"/>
    <property type="match status" value="1"/>
</dbReference>
<evidence type="ECO:0000256" key="1">
    <source>
        <dbReference type="RuleBase" id="RU004003"/>
    </source>
</evidence>
<evidence type="ECO:0000259" key="2">
    <source>
        <dbReference type="Pfam" id="PF00263"/>
    </source>
</evidence>
<dbReference type="PANTHER" id="PTHR30332:SF17">
    <property type="entry name" value="TYPE IV PILIATION SYSTEM PROTEIN DR_0774-RELATED"/>
    <property type="match status" value="1"/>
</dbReference>
<dbReference type="InterPro" id="IPR004846">
    <property type="entry name" value="T2SS/T3SS_dom"/>
</dbReference>
<reference evidence="3" key="1">
    <citation type="submission" date="2018-07" db="EMBL/GenBank/DDBJ databases">
        <authorList>
            <consortium name="Genoscope - CEA"/>
            <person name="William W."/>
        </authorList>
    </citation>
    <scope>NUCLEOTIDE SEQUENCE</scope>
    <source>
        <strain evidence="3">IK1</strain>
    </source>
</reference>
<feature type="domain" description="Type II/III secretion system secretin-like" evidence="2">
    <location>
        <begin position="342"/>
        <end position="519"/>
    </location>
</feature>
<organism evidence="3">
    <name type="scientific">Uncultured Desulfatiglans sp</name>
    <dbReference type="NCBI Taxonomy" id="1748965"/>
    <lineage>
        <taxon>Bacteria</taxon>
        <taxon>Pseudomonadati</taxon>
        <taxon>Thermodesulfobacteriota</taxon>
        <taxon>Desulfobacteria</taxon>
        <taxon>Desulfatiglandales</taxon>
        <taxon>Desulfatiglandaceae</taxon>
        <taxon>Desulfatiglans</taxon>
        <taxon>environmental samples</taxon>
    </lineage>
</organism>
<dbReference type="EMBL" id="UPXX01000013">
    <property type="protein sequence ID" value="VBB41892.1"/>
    <property type="molecule type" value="Genomic_DNA"/>
</dbReference>
<comment type="similarity">
    <text evidence="1">Belongs to the bacterial secretin family.</text>
</comment>
<dbReference type="GO" id="GO:0009306">
    <property type="term" value="P:protein secretion"/>
    <property type="evidence" value="ECO:0007669"/>
    <property type="project" value="InterPro"/>
</dbReference>
<accession>A0A653A2K8</accession>
<dbReference type="GO" id="GO:0015627">
    <property type="term" value="C:type II protein secretion system complex"/>
    <property type="evidence" value="ECO:0007669"/>
    <property type="project" value="TreeGrafter"/>
</dbReference>
<dbReference type="AlphaFoldDB" id="A0A653A2K8"/>
<evidence type="ECO:0000313" key="3">
    <source>
        <dbReference type="EMBL" id="VBB41892.1"/>
    </source>
</evidence>
<proteinExistence type="inferred from homology"/>
<name>A0A653A2K8_UNCDX</name>
<protein>
    <recommendedName>
        <fullName evidence="2">Type II/III secretion system secretin-like domain-containing protein</fullName>
    </recommendedName>
</protein>
<dbReference type="InterPro" id="IPR050810">
    <property type="entry name" value="Bact_Secretion_Sys_Channel"/>
</dbReference>
<dbReference type="InterPro" id="IPR001775">
    <property type="entry name" value="GspD/PilQ"/>
</dbReference>
<sequence length="523" mass="57842">MPPPEGIEMRTLSLCVIGLVFWLPFIPGCAIPEAWLPAKGPAEEGSRGTLVDLSADDESRERLNGKRSAVGCGGYRLPPLDCQIDEGPSYLPTGARILSSGGKVPLNKVLKEVAGLKGYSISWAEDVDQDRLVDVDIRPEENYWGALDNLLCQVDCFYTLQERTIIVTYKETREYRLPIPFLNEEFTTSVGGNLLGGGEVKGKMRGEVLVSNSLREPMDFWKMLEENLSKMIEESGGGYFVVDRPVGTMAVTASRATHKRIKTYLENLRRQVCRQVVIEAKILEVILDRGSELGIDWDGLFNHSLSGTIEFGEGGAIYPADGVKWISKISLDPYKFDLVLSALKQYGETQIVSNPKISLLNGRGATITVGENITYIDKVETTVDSETMTVTYTVTTASVLSGIGLAVMANIIDEGVILYIVPITSELQEPIEYRKFGSSGEGAEVGLPRVRLKEMATFAKVKDGEGLLIGGLIDRFKSTKEKKTPFLGDIPYLGRLFRWEKEQDITRELVILLRPTIVQSVWD</sequence>
<dbReference type="PRINTS" id="PR00811">
    <property type="entry name" value="BCTERIALGSPD"/>
</dbReference>
<gene>
    <name evidence="3" type="ORF">TRIP_B200032</name>
</gene>
<dbReference type="Pfam" id="PF00263">
    <property type="entry name" value="Secretin"/>
    <property type="match status" value="1"/>
</dbReference>